<comment type="caution">
    <text evidence="2">The sequence shown here is derived from an EMBL/GenBank/DDBJ whole genome shotgun (WGS) entry which is preliminary data.</text>
</comment>
<evidence type="ECO:0000313" key="3">
    <source>
        <dbReference type="Proteomes" id="UP000276128"/>
    </source>
</evidence>
<keyword evidence="3" id="KW-1185">Reference proteome</keyword>
<dbReference type="Gene3D" id="1.25.10.10">
    <property type="entry name" value="Leucine-rich Repeat Variant"/>
    <property type="match status" value="1"/>
</dbReference>
<dbReference type="AlphaFoldDB" id="A0A3S0BTK3"/>
<dbReference type="OrthoDB" id="2112914at2"/>
<keyword evidence="1" id="KW-0812">Transmembrane</keyword>
<reference evidence="2 3" key="1">
    <citation type="submission" date="2018-12" db="EMBL/GenBank/DDBJ databases">
        <title>Bacillus ochoae sp. nov., Paenibacillus whitsoniae sp. nov., Paenibacillus spiritus sp. nov. Isolated from the Mars Exploration Rover during spacecraft assembly.</title>
        <authorList>
            <person name="Seuylemezian A."/>
            <person name="Vaishampayan P."/>
        </authorList>
    </citation>
    <scope>NUCLEOTIDE SEQUENCE [LARGE SCALE GENOMIC DNA]</scope>
    <source>
        <strain evidence="2 3">MER 54</strain>
    </source>
</reference>
<name>A0A3S0BTK3_9BACL</name>
<dbReference type="EMBL" id="RXHU01000058">
    <property type="protein sequence ID" value="RTE08059.1"/>
    <property type="molecule type" value="Genomic_DNA"/>
</dbReference>
<keyword evidence="1" id="KW-1133">Transmembrane helix</keyword>
<dbReference type="Proteomes" id="UP000276128">
    <property type="component" value="Unassembled WGS sequence"/>
</dbReference>
<protein>
    <submittedName>
        <fullName evidence="2">HEAT repeat domain-containing protein</fullName>
    </submittedName>
</protein>
<organism evidence="2 3">
    <name type="scientific">Paenibacillus whitsoniae</name>
    <dbReference type="NCBI Taxonomy" id="2496558"/>
    <lineage>
        <taxon>Bacteria</taxon>
        <taxon>Bacillati</taxon>
        <taxon>Bacillota</taxon>
        <taxon>Bacilli</taxon>
        <taxon>Bacillales</taxon>
        <taxon>Paenibacillaceae</taxon>
        <taxon>Paenibacillus</taxon>
    </lineage>
</organism>
<proteinExistence type="predicted"/>
<accession>A0A3S0BTK3</accession>
<dbReference type="SUPFAM" id="SSF48371">
    <property type="entry name" value="ARM repeat"/>
    <property type="match status" value="1"/>
</dbReference>
<dbReference type="RefSeq" id="WP_126142882.1">
    <property type="nucleotide sequence ID" value="NZ_RXHU01000058.1"/>
</dbReference>
<dbReference type="InterPro" id="IPR011989">
    <property type="entry name" value="ARM-like"/>
</dbReference>
<keyword evidence="1" id="KW-0472">Membrane</keyword>
<evidence type="ECO:0000313" key="2">
    <source>
        <dbReference type="EMBL" id="RTE08059.1"/>
    </source>
</evidence>
<gene>
    <name evidence="2" type="ORF">EJQ19_19345</name>
</gene>
<feature type="transmembrane region" description="Helical" evidence="1">
    <location>
        <begin position="12"/>
        <end position="29"/>
    </location>
</feature>
<evidence type="ECO:0000256" key="1">
    <source>
        <dbReference type="SAM" id="Phobius"/>
    </source>
</evidence>
<dbReference type="InterPro" id="IPR016024">
    <property type="entry name" value="ARM-type_fold"/>
</dbReference>
<sequence>MYTNLNAAIQALYIILAFNLVCIGIIYAIKLRSIRRRKLNDRFQTKFKDYLTYVQANLDGMEPLRTPPWTMNAVEREAMQERLNDMMDIFSGEQRRKLMQLCLDLGLVHRHLERLSSRSYRVKLDAAYHLGCMRVKEAAPALLDMLKEHGLNSALFVVARAVAKCARGQQDLEAMVQIVLGHNKKCYELIVDMIGESDVDAASLYTGYVSHKNLAYVRIGLTGLTGYTDPAAASAVFRLMDAEQEDIQIQAVGLYLKSSRLLPRNVVSKLLSHPNLDIRRLTIEALADIRNPAYVEAMTASLGDADQRIVYASGKGLLRMGEEGMAALCERAAAAQGTERGQFMQQLIDDELKHLSMQLHNWDKLTQYNTLMYTYDKIFRKAARLYRVV</sequence>